<sequence length="189" mass="21616">MSTLAYLKSFFKDKDVASVTPTSKYCVRRVCNPINFDQDINIVEYGAGAGVFSRYLLQHMTPGSKLYLFETNEILFGKLKEIDDSRITLFDNSVEYAKELIPDDQIGKIDYIISGIPFSFLDEDARESVLKQSVDLLKEGGRFLAYQTSGHLEEPLQKAFGNVKTGWEWRNIPPMTIYEAEKRKMESTE</sequence>
<dbReference type="InterPro" id="IPR029063">
    <property type="entry name" value="SAM-dependent_MTases_sf"/>
</dbReference>
<proteinExistence type="predicted"/>
<organism evidence="1 2">
    <name type="scientific">Fodinibius salicampi</name>
    <dbReference type="NCBI Taxonomy" id="1920655"/>
    <lineage>
        <taxon>Bacteria</taxon>
        <taxon>Pseudomonadati</taxon>
        <taxon>Balneolota</taxon>
        <taxon>Balneolia</taxon>
        <taxon>Balneolales</taxon>
        <taxon>Balneolaceae</taxon>
        <taxon>Fodinibius</taxon>
    </lineage>
</organism>
<dbReference type="SUPFAM" id="SSF53335">
    <property type="entry name" value="S-adenosyl-L-methionine-dependent methyltransferases"/>
    <property type="match status" value="1"/>
</dbReference>
<gene>
    <name evidence="1" type="ORF">LQ318_15780</name>
</gene>
<protein>
    <submittedName>
        <fullName evidence="1">Methyltransferase</fullName>
    </submittedName>
</protein>
<dbReference type="RefSeq" id="WP_265791608.1">
    <property type="nucleotide sequence ID" value="NZ_BAABRS010000005.1"/>
</dbReference>
<dbReference type="GO" id="GO:0008168">
    <property type="term" value="F:methyltransferase activity"/>
    <property type="evidence" value="ECO:0007669"/>
    <property type="project" value="UniProtKB-KW"/>
</dbReference>
<evidence type="ECO:0000313" key="1">
    <source>
        <dbReference type="EMBL" id="MCW9714369.1"/>
    </source>
</evidence>
<dbReference type="GO" id="GO:0032259">
    <property type="term" value="P:methylation"/>
    <property type="evidence" value="ECO:0007669"/>
    <property type="project" value="UniProtKB-KW"/>
</dbReference>
<dbReference type="CDD" id="cd02440">
    <property type="entry name" value="AdoMet_MTases"/>
    <property type="match status" value="1"/>
</dbReference>
<name>A0ABT3Q2M7_9BACT</name>
<keyword evidence="1" id="KW-0489">Methyltransferase</keyword>
<keyword evidence="1" id="KW-0808">Transferase</keyword>
<dbReference type="Proteomes" id="UP001207337">
    <property type="component" value="Unassembled WGS sequence"/>
</dbReference>
<dbReference type="Gene3D" id="3.40.50.150">
    <property type="entry name" value="Vaccinia Virus protein VP39"/>
    <property type="match status" value="1"/>
</dbReference>
<dbReference type="EMBL" id="JAJNDC010000005">
    <property type="protein sequence ID" value="MCW9714369.1"/>
    <property type="molecule type" value="Genomic_DNA"/>
</dbReference>
<keyword evidence="2" id="KW-1185">Reference proteome</keyword>
<evidence type="ECO:0000313" key="2">
    <source>
        <dbReference type="Proteomes" id="UP001207337"/>
    </source>
</evidence>
<comment type="caution">
    <text evidence="1">The sequence shown here is derived from an EMBL/GenBank/DDBJ whole genome shotgun (WGS) entry which is preliminary data.</text>
</comment>
<accession>A0ABT3Q2M7</accession>
<reference evidence="1 2" key="1">
    <citation type="submission" date="2021-11" db="EMBL/GenBank/DDBJ databases">
        <title>Aliifidinibius sp. nov., a new bacterium isolated from saline soil.</title>
        <authorList>
            <person name="Galisteo C."/>
            <person name="De La Haba R."/>
            <person name="Sanchez-Porro C."/>
            <person name="Ventosa A."/>
        </authorList>
    </citation>
    <scope>NUCLEOTIDE SEQUENCE [LARGE SCALE GENOMIC DNA]</scope>
    <source>
        <strain evidence="1 2">KACC 190600</strain>
    </source>
</reference>